<evidence type="ECO:0000256" key="4">
    <source>
        <dbReference type="ARBA" id="ARBA00022516"/>
    </source>
</evidence>
<dbReference type="RefSeq" id="WP_022528355.1">
    <property type="nucleotide sequence ID" value="NZ_KI271582.1"/>
</dbReference>
<evidence type="ECO:0000256" key="12">
    <source>
        <dbReference type="ARBA" id="ARBA00023136"/>
    </source>
</evidence>
<feature type="binding site" evidence="18">
    <location>
        <position position="80"/>
    </location>
    <ligand>
        <name>a divalent metal cation</name>
        <dbReference type="ChEBI" id="CHEBI:60240"/>
    </ligand>
</feature>
<accession>U4TR85</accession>
<dbReference type="GO" id="GO:0016301">
    <property type="term" value="F:kinase activity"/>
    <property type="evidence" value="ECO:0007669"/>
    <property type="project" value="UniProtKB-KW"/>
</dbReference>
<keyword evidence="5" id="KW-0808">Transferase</keyword>
<keyword evidence="9 17" id="KW-0067">ATP-binding</keyword>
<dbReference type="GO" id="GO:0005524">
    <property type="term" value="F:ATP binding"/>
    <property type="evidence" value="ECO:0007669"/>
    <property type="project" value="UniProtKB-KW"/>
</dbReference>
<dbReference type="AlphaFoldDB" id="U4TR85"/>
<evidence type="ECO:0000256" key="16">
    <source>
        <dbReference type="PIRSR" id="PIRSR600829-2"/>
    </source>
</evidence>
<evidence type="ECO:0000256" key="19">
    <source>
        <dbReference type="SAM" id="Phobius"/>
    </source>
</evidence>
<feature type="binding site" evidence="16">
    <location>
        <position position="73"/>
    </location>
    <ligand>
        <name>substrate</name>
    </ligand>
</feature>
<evidence type="ECO:0000313" key="20">
    <source>
        <dbReference type="EMBL" id="ERL66729.1"/>
    </source>
</evidence>
<evidence type="ECO:0000256" key="18">
    <source>
        <dbReference type="PIRSR" id="PIRSR600829-4"/>
    </source>
</evidence>
<evidence type="ECO:0000256" key="6">
    <source>
        <dbReference type="ARBA" id="ARBA00022692"/>
    </source>
</evidence>
<keyword evidence="18" id="KW-0460">Magnesium</keyword>
<evidence type="ECO:0000256" key="9">
    <source>
        <dbReference type="ARBA" id="ARBA00022840"/>
    </source>
</evidence>
<feature type="transmembrane region" description="Helical" evidence="19">
    <location>
        <begin position="35"/>
        <end position="54"/>
    </location>
</feature>
<keyword evidence="12 19" id="KW-0472">Membrane</keyword>
<dbReference type="eggNOG" id="COG0818">
    <property type="taxonomic scope" value="Bacteria"/>
</dbReference>
<feature type="binding site" evidence="17">
    <location>
        <position position="80"/>
    </location>
    <ligand>
        <name>ATP</name>
        <dbReference type="ChEBI" id="CHEBI:30616"/>
    </ligand>
</feature>
<dbReference type="Gene3D" id="1.10.287.3610">
    <property type="match status" value="1"/>
</dbReference>
<dbReference type="InterPro" id="IPR000829">
    <property type="entry name" value="DAGK"/>
</dbReference>
<protein>
    <submittedName>
        <fullName evidence="20">DgkA</fullName>
    </submittedName>
</protein>
<evidence type="ECO:0000256" key="14">
    <source>
        <dbReference type="ARBA" id="ARBA00023264"/>
    </source>
</evidence>
<evidence type="ECO:0000256" key="13">
    <source>
        <dbReference type="ARBA" id="ARBA00023209"/>
    </source>
</evidence>
<evidence type="ECO:0000256" key="3">
    <source>
        <dbReference type="ARBA" id="ARBA00022475"/>
    </source>
</evidence>
<feature type="transmembrane region" description="Helical" evidence="19">
    <location>
        <begin position="104"/>
        <end position="126"/>
    </location>
</feature>
<evidence type="ECO:0000256" key="5">
    <source>
        <dbReference type="ARBA" id="ARBA00022679"/>
    </source>
</evidence>
<keyword evidence="14" id="KW-1208">Phospholipid metabolism</keyword>
<dbReference type="Proteomes" id="UP000030647">
    <property type="component" value="Unassembled WGS sequence"/>
</dbReference>
<feature type="binding site" evidence="18">
    <location>
        <position position="32"/>
    </location>
    <ligand>
        <name>a divalent metal cation</name>
        <dbReference type="ChEBI" id="CHEBI:60240"/>
    </ligand>
</feature>
<comment type="similarity">
    <text evidence="2">Belongs to the bacterial diacylglycerol kinase family.</text>
</comment>
<dbReference type="EMBL" id="KI271582">
    <property type="protein sequence ID" value="ERL66729.1"/>
    <property type="molecule type" value="Genomic_DNA"/>
</dbReference>
<keyword evidence="10 19" id="KW-1133">Transmembrane helix</keyword>
<keyword evidence="4" id="KW-0444">Lipid biosynthesis</keyword>
<dbReference type="PANTHER" id="PTHR34299">
    <property type="entry name" value="DIACYLGLYCEROL KINASE"/>
    <property type="match status" value="1"/>
</dbReference>
<proteinExistence type="inferred from homology"/>
<keyword evidence="6 19" id="KW-0812">Transmembrane</keyword>
<sequence length="131" mass="14393">MASPGKQTSKNHTFAQSLRHAWSGVRIALREERNLRRDAAGAVLVIIAAILLHAQRTDWLWLAAAIWLVIFAELGNTLIESLVDFVTHGTFSPQAKKIKDLSAGVVLLTAFFAVVVGALVFVPLLWTCLFN</sequence>
<dbReference type="InterPro" id="IPR036945">
    <property type="entry name" value="DAGK_sf"/>
</dbReference>
<keyword evidence="21" id="KW-1185">Reference proteome</keyword>
<feature type="active site" description="Proton acceptor" evidence="15">
    <location>
        <position position="73"/>
    </location>
</feature>
<evidence type="ECO:0000256" key="17">
    <source>
        <dbReference type="PIRSR" id="PIRSR600829-3"/>
    </source>
</evidence>
<comment type="cofactor">
    <cofactor evidence="18">
        <name>Mg(2+)</name>
        <dbReference type="ChEBI" id="CHEBI:18420"/>
    </cofactor>
    <text evidence="18">Mn(2+), Zn(2+), Cd(2+) and Co(2+) support activity to lesser extents.</text>
</comment>
<reference evidence="21" key="1">
    <citation type="journal article" date="2013" name="Genome Announc.">
        <title>Whole-Genome Sequencing of Lactobacillus shenzhenensis Strain LY-73T.</title>
        <authorList>
            <person name="Lin Z."/>
            <person name="Liu Z."/>
            <person name="Yang R."/>
            <person name="Zou Y."/>
            <person name="Wan D."/>
            <person name="Chen J."/>
            <person name="Guo M."/>
            <person name="Zhao J."/>
            <person name="Fang C."/>
            <person name="Yang R."/>
            <person name="Liu F."/>
        </authorList>
    </citation>
    <scope>NUCLEOTIDE SEQUENCE [LARGE SCALE GENOMIC DNA]</scope>
    <source>
        <strain evidence="21">LY-73</strain>
    </source>
</reference>
<dbReference type="InterPro" id="IPR033717">
    <property type="entry name" value="UDPK"/>
</dbReference>
<evidence type="ECO:0000256" key="15">
    <source>
        <dbReference type="PIRSR" id="PIRSR600829-1"/>
    </source>
</evidence>
<evidence type="ECO:0000256" key="10">
    <source>
        <dbReference type="ARBA" id="ARBA00022989"/>
    </source>
</evidence>
<name>U4TR85_9LACO</name>
<dbReference type="PANTHER" id="PTHR34299:SF1">
    <property type="entry name" value="DIACYLGLYCEROL KINASE"/>
    <property type="match status" value="1"/>
</dbReference>
<dbReference type="CDD" id="cd14265">
    <property type="entry name" value="UDPK_IM_like"/>
    <property type="match status" value="1"/>
</dbReference>
<dbReference type="GO" id="GO:0008654">
    <property type="term" value="P:phospholipid biosynthetic process"/>
    <property type="evidence" value="ECO:0007669"/>
    <property type="project" value="UniProtKB-KW"/>
</dbReference>
<evidence type="ECO:0000256" key="11">
    <source>
        <dbReference type="ARBA" id="ARBA00023098"/>
    </source>
</evidence>
<keyword evidence="18" id="KW-0479">Metal-binding</keyword>
<gene>
    <name evidence="20" type="primary">dgkA</name>
    <name evidence="20" type="ORF">L248_0408</name>
</gene>
<evidence type="ECO:0000313" key="21">
    <source>
        <dbReference type="Proteomes" id="UP000030647"/>
    </source>
</evidence>
<evidence type="ECO:0000256" key="1">
    <source>
        <dbReference type="ARBA" id="ARBA00004651"/>
    </source>
</evidence>
<feature type="binding site" evidence="17">
    <location>
        <begin position="99"/>
        <end position="100"/>
    </location>
    <ligand>
        <name>ATP</name>
        <dbReference type="ChEBI" id="CHEBI:30616"/>
    </ligand>
</feature>
<feature type="binding site" evidence="17">
    <location>
        <position position="32"/>
    </location>
    <ligand>
        <name>ATP</name>
        <dbReference type="ChEBI" id="CHEBI:30616"/>
    </ligand>
</feature>
<keyword evidence="3" id="KW-1003">Cell membrane</keyword>
<evidence type="ECO:0000256" key="7">
    <source>
        <dbReference type="ARBA" id="ARBA00022741"/>
    </source>
</evidence>
<dbReference type="HOGENOM" id="CLU_112343_2_2_9"/>
<dbReference type="STRING" id="1231336.L248_0408"/>
<dbReference type="Pfam" id="PF01219">
    <property type="entry name" value="DAGK_prokar"/>
    <property type="match status" value="1"/>
</dbReference>
<dbReference type="OrthoDB" id="9789934at2"/>
<keyword evidence="11" id="KW-0443">Lipid metabolism</keyword>
<feature type="transmembrane region" description="Helical" evidence="19">
    <location>
        <begin position="60"/>
        <end position="83"/>
    </location>
</feature>
<evidence type="ECO:0000256" key="2">
    <source>
        <dbReference type="ARBA" id="ARBA00005967"/>
    </source>
</evidence>
<keyword evidence="8" id="KW-0418">Kinase</keyword>
<organism evidence="20 21">
    <name type="scientific">Schleiferilactobacillus shenzhenensis LY-73</name>
    <dbReference type="NCBI Taxonomy" id="1231336"/>
    <lineage>
        <taxon>Bacteria</taxon>
        <taxon>Bacillati</taxon>
        <taxon>Bacillota</taxon>
        <taxon>Bacilli</taxon>
        <taxon>Lactobacillales</taxon>
        <taxon>Lactobacillaceae</taxon>
        <taxon>Schleiferilactobacillus</taxon>
    </lineage>
</organism>
<keyword evidence="7 17" id="KW-0547">Nucleotide-binding</keyword>
<dbReference type="GO" id="GO:0046872">
    <property type="term" value="F:metal ion binding"/>
    <property type="evidence" value="ECO:0007669"/>
    <property type="project" value="UniProtKB-KW"/>
</dbReference>
<comment type="subcellular location">
    <subcellularLocation>
        <location evidence="1">Cell membrane</location>
        <topology evidence="1">Multi-pass membrane protein</topology>
    </subcellularLocation>
</comment>
<evidence type="ECO:0000256" key="8">
    <source>
        <dbReference type="ARBA" id="ARBA00022777"/>
    </source>
</evidence>
<keyword evidence="13" id="KW-0594">Phospholipid biosynthesis</keyword>
<dbReference type="GO" id="GO:0005886">
    <property type="term" value="C:plasma membrane"/>
    <property type="evidence" value="ECO:0007669"/>
    <property type="project" value="UniProtKB-SubCell"/>
</dbReference>